<dbReference type="SFLD" id="SFLDS00003">
    <property type="entry name" value="Haloacid_Dehalogenase"/>
    <property type="match status" value="1"/>
</dbReference>
<dbReference type="Pfam" id="PF00702">
    <property type="entry name" value="Hydrolase"/>
    <property type="match status" value="1"/>
</dbReference>
<evidence type="ECO:0000313" key="3">
    <source>
        <dbReference type="RefSeq" id="XP_013418637.1"/>
    </source>
</evidence>
<dbReference type="CDD" id="cd16415">
    <property type="entry name" value="HAD_dREG-2_like"/>
    <property type="match status" value="1"/>
</dbReference>
<dbReference type="Gene3D" id="1.10.150.720">
    <property type="entry name" value="Haloacid dehalogenase-like hydrolase"/>
    <property type="match status" value="1"/>
</dbReference>
<dbReference type="NCBIfam" id="TIGR02252">
    <property type="entry name" value="DREG-2"/>
    <property type="match status" value="1"/>
</dbReference>
<dbReference type="AlphaFoldDB" id="A0A1S3K817"/>
<sequence>MNRLIRLITFDVNKTMIKVRGSPGLQYANIAKACGIDVDVNTLDTAFLGAYKNESIQHPNFGKQQGLSDYQWWSNVVHNSFHVAGIFDTDPVLVDIADKLYRHFLTAESWEVLPNTVEVLTTLKEKNYQLGVISNFDSRLQAVLAALSLDQYFDFVVTSVEAGGSKPHPQPFQLALKLAGDTCLSPSHALHVGDSYEKDYQAARKLGWNACLISNQNDTHISQAVQPLFVIKDLRDLISFVDGLEKDKNILTDENSTVNSESSLAESSEQSKCGNSNGEAEVLGAVVMETSSSHDIRKEDTGELKKIMTSPSEDPVSTRIEIHDTVPESFDGISALDCTSENGGKVEFSDLKRSQIGMTEVSDLDKTEASELDETEANDKEKRRGSKSRVEKWLPHLMWILTRKEHPVIARCPSCRATIRKGDLHIALKSLWIPKKNAKEDRKPIQRVYRYCVRRRCTQFPPQGSDVPGLDGKARMVDIYIDPLLELTEEEICRVKKMGFKTEEMPSKIGMKTLQKNKHLAKFEKK</sequence>
<feature type="compositionally biased region" description="Low complexity" evidence="1">
    <location>
        <begin position="256"/>
        <end position="271"/>
    </location>
</feature>
<dbReference type="InterPro" id="IPR006439">
    <property type="entry name" value="HAD-SF_hydro_IA"/>
</dbReference>
<dbReference type="STRING" id="7574.A0A1S3K817"/>
<feature type="region of interest" description="Disordered" evidence="1">
    <location>
        <begin position="359"/>
        <end position="387"/>
    </location>
</feature>
<protein>
    <submittedName>
        <fullName evidence="3">Uncharacterized protein LOC106179520</fullName>
    </submittedName>
</protein>
<dbReference type="Proteomes" id="UP000085678">
    <property type="component" value="Unplaced"/>
</dbReference>
<dbReference type="GeneID" id="106179520"/>
<dbReference type="InterPro" id="IPR011949">
    <property type="entry name" value="HAD-SF_hydro_IA_REG-2-like"/>
</dbReference>
<dbReference type="GO" id="GO:0005634">
    <property type="term" value="C:nucleus"/>
    <property type="evidence" value="ECO:0007669"/>
    <property type="project" value="TreeGrafter"/>
</dbReference>
<reference evidence="3" key="1">
    <citation type="submission" date="2025-08" db="UniProtKB">
        <authorList>
            <consortium name="RefSeq"/>
        </authorList>
    </citation>
    <scope>IDENTIFICATION</scope>
    <source>
        <tissue evidence="3">Gonads</tissue>
    </source>
</reference>
<proteinExistence type="predicted"/>
<dbReference type="InterPro" id="IPR044924">
    <property type="entry name" value="HAD-SF_hydro_IA_REG-2-like_cap"/>
</dbReference>
<name>A0A1S3K817_LINAN</name>
<organism evidence="2 3">
    <name type="scientific">Lingula anatina</name>
    <name type="common">Brachiopod</name>
    <name type="synonym">Lingula unguis</name>
    <dbReference type="NCBI Taxonomy" id="7574"/>
    <lineage>
        <taxon>Eukaryota</taxon>
        <taxon>Metazoa</taxon>
        <taxon>Spiralia</taxon>
        <taxon>Lophotrochozoa</taxon>
        <taxon>Brachiopoda</taxon>
        <taxon>Linguliformea</taxon>
        <taxon>Lingulata</taxon>
        <taxon>Lingulida</taxon>
        <taxon>Linguloidea</taxon>
        <taxon>Lingulidae</taxon>
        <taxon>Lingula</taxon>
    </lineage>
</organism>
<feature type="region of interest" description="Disordered" evidence="1">
    <location>
        <begin position="255"/>
        <end position="277"/>
    </location>
</feature>
<keyword evidence="2" id="KW-1185">Reference proteome</keyword>
<gene>
    <name evidence="3" type="primary">LOC106179520</name>
</gene>
<dbReference type="KEGG" id="lak:106179520"/>
<dbReference type="Gene3D" id="3.40.50.1000">
    <property type="entry name" value="HAD superfamily/HAD-like"/>
    <property type="match status" value="1"/>
</dbReference>
<dbReference type="RefSeq" id="XP_013418637.1">
    <property type="nucleotide sequence ID" value="XM_013563183.1"/>
</dbReference>
<dbReference type="InterPro" id="IPR036412">
    <property type="entry name" value="HAD-like_sf"/>
</dbReference>
<dbReference type="PANTHER" id="PTHR46191:SF2">
    <property type="entry name" value="HALOACID DEHALOGENASE-LIKE HYDROLASE DOMAIN-CONTAINING PROTEIN 3"/>
    <property type="match status" value="1"/>
</dbReference>
<evidence type="ECO:0000256" key="1">
    <source>
        <dbReference type="SAM" id="MobiDB-lite"/>
    </source>
</evidence>
<dbReference type="PANTHER" id="PTHR46191">
    <property type="match status" value="1"/>
</dbReference>
<dbReference type="SFLD" id="SFLDG01129">
    <property type="entry name" value="C1.5:_HAD__Beta-PGM__Phosphata"/>
    <property type="match status" value="1"/>
</dbReference>
<dbReference type="InterPro" id="IPR023214">
    <property type="entry name" value="HAD_sf"/>
</dbReference>
<evidence type="ECO:0000313" key="2">
    <source>
        <dbReference type="Proteomes" id="UP000085678"/>
    </source>
</evidence>
<dbReference type="OrthoDB" id="444127at2759"/>
<dbReference type="InterPro" id="IPR051828">
    <property type="entry name" value="HAD-like_hydrolase_domain"/>
</dbReference>
<dbReference type="NCBIfam" id="TIGR01549">
    <property type="entry name" value="HAD-SF-IA-v1"/>
    <property type="match status" value="1"/>
</dbReference>
<feature type="compositionally biased region" description="Basic and acidic residues" evidence="1">
    <location>
        <begin position="377"/>
        <end position="387"/>
    </location>
</feature>
<dbReference type="SUPFAM" id="SSF56784">
    <property type="entry name" value="HAD-like"/>
    <property type="match status" value="1"/>
</dbReference>
<accession>A0A1S3K817</accession>
<dbReference type="InParanoid" id="A0A1S3K817"/>